<sequence length="410" mass="43881">MDTLISAAARALAAGDPLGALNRVALRDDAPALALRGIAMAQLGDFERARALVREAARAFGPKAPVARARCVVAEAEIALASRDLSWPQRALDAACTALETHGDWTNAAHARQVEIRRLVLIGRLDDAEDRIAAIEPSDLPPALRAVHELAIAGIAMRRIQTQVARSALARAVEAARRAGIPALAAEIDTARGVLNAPAARLLAGGIQRPMRLDEVEALLMSKTFVVDACRHAVREAGTVIALTRRPVLFVLARALAEAWPADVPRDALIERAFRTRHADESHRARLRVEMGRLRTALRPLAGIHATTHGFTLAPHTAREVVVLARPVEEPHAAVLALLADGESWSSSSLALALGASQRTVQRALDTLAAANNVQSFGRARARRWTTPPMPGFATALLLPTAFPTDQEQT</sequence>
<dbReference type="Gene3D" id="1.10.10.10">
    <property type="entry name" value="Winged helix-like DNA-binding domain superfamily/Winged helix DNA-binding domain"/>
    <property type="match status" value="1"/>
</dbReference>
<keyword evidence="2" id="KW-1185">Reference proteome</keyword>
<name>A0ABW0J308_9BURK</name>
<gene>
    <name evidence="1" type="ORF">ACFPTO_00995</name>
</gene>
<dbReference type="InterPro" id="IPR036388">
    <property type="entry name" value="WH-like_DNA-bd_sf"/>
</dbReference>
<dbReference type="EMBL" id="JBHSMP010000003">
    <property type="protein sequence ID" value="MFC5427396.1"/>
    <property type="molecule type" value="Genomic_DNA"/>
</dbReference>
<evidence type="ECO:0000313" key="1">
    <source>
        <dbReference type="EMBL" id="MFC5427396.1"/>
    </source>
</evidence>
<dbReference type="SUPFAM" id="SSF46785">
    <property type="entry name" value="Winged helix' DNA-binding domain"/>
    <property type="match status" value="1"/>
</dbReference>
<dbReference type="Proteomes" id="UP001596103">
    <property type="component" value="Unassembled WGS sequence"/>
</dbReference>
<comment type="caution">
    <text evidence="1">The sequence shown here is derived from an EMBL/GenBank/DDBJ whole genome shotgun (WGS) entry which is preliminary data.</text>
</comment>
<organism evidence="1 2">
    <name type="scientific">Paraburkholderia denitrificans</name>
    <dbReference type="NCBI Taxonomy" id="694025"/>
    <lineage>
        <taxon>Bacteria</taxon>
        <taxon>Pseudomonadati</taxon>
        <taxon>Pseudomonadota</taxon>
        <taxon>Betaproteobacteria</taxon>
        <taxon>Burkholderiales</taxon>
        <taxon>Burkholderiaceae</taxon>
        <taxon>Paraburkholderia</taxon>
    </lineage>
</organism>
<reference evidence="2" key="1">
    <citation type="journal article" date="2019" name="Int. J. Syst. Evol. Microbiol.">
        <title>The Global Catalogue of Microorganisms (GCM) 10K type strain sequencing project: providing services to taxonomists for standard genome sequencing and annotation.</title>
        <authorList>
            <consortium name="The Broad Institute Genomics Platform"/>
            <consortium name="The Broad Institute Genome Sequencing Center for Infectious Disease"/>
            <person name="Wu L."/>
            <person name="Ma J."/>
        </authorList>
    </citation>
    <scope>NUCLEOTIDE SEQUENCE [LARGE SCALE GENOMIC DNA]</scope>
    <source>
        <strain evidence="2">CCUG 56042</strain>
    </source>
</reference>
<accession>A0ABW0J308</accession>
<proteinExistence type="predicted"/>
<dbReference type="RefSeq" id="WP_377708777.1">
    <property type="nucleotide sequence ID" value="NZ_JBHSMP010000003.1"/>
</dbReference>
<dbReference type="InterPro" id="IPR036390">
    <property type="entry name" value="WH_DNA-bd_sf"/>
</dbReference>
<evidence type="ECO:0000313" key="2">
    <source>
        <dbReference type="Proteomes" id="UP001596103"/>
    </source>
</evidence>
<protein>
    <submittedName>
        <fullName evidence="1">Helix-turn-helix domain-containing protein</fullName>
    </submittedName>
</protein>